<feature type="domain" description="SHSP" evidence="3">
    <location>
        <begin position="78"/>
        <end position="195"/>
    </location>
</feature>
<dbReference type="SUPFAM" id="SSF49764">
    <property type="entry name" value="HSP20-like chaperones"/>
    <property type="match status" value="1"/>
</dbReference>
<protein>
    <recommendedName>
        <fullName evidence="3">SHSP domain-containing protein</fullName>
    </recommendedName>
</protein>
<proteinExistence type="inferred from homology"/>
<dbReference type="EMBL" id="BDUF01000053">
    <property type="protein sequence ID" value="GAX90242.1"/>
    <property type="molecule type" value="Genomic_DNA"/>
</dbReference>
<dbReference type="Gene3D" id="2.60.40.790">
    <property type="match status" value="1"/>
</dbReference>
<dbReference type="CDD" id="cd06464">
    <property type="entry name" value="ACD_sHsps-like"/>
    <property type="match status" value="1"/>
</dbReference>
<organism evidence="4 5">
    <name type="scientific">Effusibacillus lacus</name>
    <dbReference type="NCBI Taxonomy" id="1348429"/>
    <lineage>
        <taxon>Bacteria</taxon>
        <taxon>Bacillati</taxon>
        <taxon>Bacillota</taxon>
        <taxon>Bacilli</taxon>
        <taxon>Bacillales</taxon>
        <taxon>Alicyclobacillaceae</taxon>
        <taxon>Effusibacillus</taxon>
    </lineage>
</organism>
<dbReference type="InterPro" id="IPR008978">
    <property type="entry name" value="HSP20-like_chaperone"/>
</dbReference>
<comment type="caution">
    <text evidence="4">The sequence shown here is derived from an EMBL/GenBank/DDBJ whole genome shotgun (WGS) entry which is preliminary data.</text>
</comment>
<gene>
    <name evidence="4" type="ORF">EFBL_1868</name>
</gene>
<name>A0A292YDJ5_9BACL</name>
<evidence type="ECO:0000256" key="1">
    <source>
        <dbReference type="PROSITE-ProRule" id="PRU00285"/>
    </source>
</evidence>
<dbReference type="PROSITE" id="PS01031">
    <property type="entry name" value="SHSP"/>
    <property type="match status" value="1"/>
</dbReference>
<comment type="similarity">
    <text evidence="1 2">Belongs to the small heat shock protein (HSP20) family.</text>
</comment>
<dbReference type="Pfam" id="PF00011">
    <property type="entry name" value="HSP20"/>
    <property type="match status" value="1"/>
</dbReference>
<dbReference type="RefSeq" id="WP_096181954.1">
    <property type="nucleotide sequence ID" value="NZ_BDUF01000053.1"/>
</dbReference>
<reference evidence="5" key="1">
    <citation type="submission" date="2017-07" db="EMBL/GenBank/DDBJ databases">
        <title>Draft genome sequence of Effusibacillus lacus strain skLN1.</title>
        <authorList>
            <person name="Watanabe M."/>
            <person name="Kojima H."/>
            <person name="Fukui M."/>
        </authorList>
    </citation>
    <scope>NUCLEOTIDE SEQUENCE [LARGE SCALE GENOMIC DNA]</scope>
    <source>
        <strain evidence="5">skLN1</strain>
    </source>
</reference>
<accession>A0A292YDJ5</accession>
<sequence>MNNNPMDALRQLGQMGEQLQKIFGDDFIRNLMGSNADLQNLQNLQNLRNLSGMTGLTGIPGMDSNALPGNPLQSMFNWSDGGAYPRTDLYQTRNELIAVLEIPGLEKSGDVKLFVEPNRLVVRGNQSRRYSGVSKEKFLLSERRDSFEREIALPVRVIARKARASYRHGLLEVHMIKDTTQKSEPSGNPVPIEFE</sequence>
<keyword evidence="5" id="KW-1185">Reference proteome</keyword>
<evidence type="ECO:0000313" key="4">
    <source>
        <dbReference type="EMBL" id="GAX90242.1"/>
    </source>
</evidence>
<evidence type="ECO:0000313" key="5">
    <source>
        <dbReference type="Proteomes" id="UP000217785"/>
    </source>
</evidence>
<evidence type="ECO:0000259" key="3">
    <source>
        <dbReference type="PROSITE" id="PS01031"/>
    </source>
</evidence>
<dbReference type="Proteomes" id="UP000217785">
    <property type="component" value="Unassembled WGS sequence"/>
</dbReference>
<dbReference type="OrthoDB" id="1806521at2"/>
<dbReference type="PANTHER" id="PTHR11527">
    <property type="entry name" value="HEAT-SHOCK PROTEIN 20 FAMILY MEMBER"/>
    <property type="match status" value="1"/>
</dbReference>
<dbReference type="AlphaFoldDB" id="A0A292YDJ5"/>
<evidence type="ECO:0000256" key="2">
    <source>
        <dbReference type="RuleBase" id="RU003616"/>
    </source>
</evidence>
<dbReference type="InterPro" id="IPR031107">
    <property type="entry name" value="Small_HSP"/>
</dbReference>
<dbReference type="InterPro" id="IPR002068">
    <property type="entry name" value="A-crystallin/Hsp20_dom"/>
</dbReference>